<gene>
    <name evidence="2" type="ORF">C2E21_3463</name>
</gene>
<comment type="caution">
    <text evidence="2">The sequence shown here is derived from an EMBL/GenBank/DDBJ whole genome shotgun (WGS) entry which is preliminary data.</text>
</comment>
<organism evidence="2 3">
    <name type="scientific">Chlorella sorokiniana</name>
    <name type="common">Freshwater green alga</name>
    <dbReference type="NCBI Taxonomy" id="3076"/>
    <lineage>
        <taxon>Eukaryota</taxon>
        <taxon>Viridiplantae</taxon>
        <taxon>Chlorophyta</taxon>
        <taxon>core chlorophytes</taxon>
        <taxon>Trebouxiophyceae</taxon>
        <taxon>Chlorellales</taxon>
        <taxon>Chlorellaceae</taxon>
        <taxon>Chlorella clade</taxon>
        <taxon>Chlorella</taxon>
    </lineage>
</organism>
<evidence type="ECO:0000313" key="3">
    <source>
        <dbReference type="Proteomes" id="UP000239899"/>
    </source>
</evidence>
<reference evidence="2 3" key="1">
    <citation type="journal article" date="2018" name="Plant J.">
        <title>Genome sequences of Chlorella sorokiniana UTEX 1602 and Micractinium conductrix SAG 241.80: implications to maltose excretion by a green alga.</title>
        <authorList>
            <person name="Arriola M.B."/>
            <person name="Velmurugan N."/>
            <person name="Zhang Y."/>
            <person name="Plunkett M.H."/>
            <person name="Hondzo H."/>
            <person name="Barney B.M."/>
        </authorList>
    </citation>
    <scope>NUCLEOTIDE SEQUENCE [LARGE SCALE GENOMIC DNA]</scope>
    <source>
        <strain evidence="3">UTEX 1602</strain>
    </source>
</reference>
<accession>A0A2P6TU80</accession>
<protein>
    <submittedName>
        <fullName evidence="2">Epsin-1-like isoform X1</fullName>
    </submittedName>
</protein>
<dbReference type="EMBL" id="LHPG02000006">
    <property type="protein sequence ID" value="PRW57625.1"/>
    <property type="molecule type" value="Genomic_DNA"/>
</dbReference>
<sequence>MGLFSLCCGGAGATKGEEHAPLWAPLPGERRNGGGGGGGRAGAAGLPFGAGALRYDPFASSYDAHHKKAARRDEPNPFAFTSPPPPPSDDPFAPSQQPAAGSWASEPGYLKEQALLAAHEAGTQSPPSDKHHWFGLGHSSSPSPPPAAAPQPSRARQRQPAGQQRAPAFGEGALTKWH</sequence>
<feature type="compositionally biased region" description="Low complexity" evidence="1">
    <location>
        <begin position="150"/>
        <end position="168"/>
    </location>
</feature>
<evidence type="ECO:0000313" key="2">
    <source>
        <dbReference type="EMBL" id="PRW57625.1"/>
    </source>
</evidence>
<name>A0A2P6TU80_CHLSO</name>
<keyword evidence="3" id="KW-1185">Reference proteome</keyword>
<dbReference type="Proteomes" id="UP000239899">
    <property type="component" value="Unassembled WGS sequence"/>
</dbReference>
<evidence type="ECO:0000256" key="1">
    <source>
        <dbReference type="SAM" id="MobiDB-lite"/>
    </source>
</evidence>
<dbReference type="AlphaFoldDB" id="A0A2P6TU80"/>
<proteinExistence type="predicted"/>
<feature type="region of interest" description="Disordered" evidence="1">
    <location>
        <begin position="63"/>
        <end position="178"/>
    </location>
</feature>
<feature type="compositionally biased region" description="Gly residues" evidence="1">
    <location>
        <begin position="33"/>
        <end position="42"/>
    </location>
</feature>
<feature type="region of interest" description="Disordered" evidence="1">
    <location>
        <begin position="13"/>
        <end position="46"/>
    </location>
</feature>